<evidence type="ECO:0000256" key="6">
    <source>
        <dbReference type="ARBA" id="ARBA00023098"/>
    </source>
</evidence>
<comment type="similarity">
    <text evidence="10">Belongs to the PlsY family.</text>
</comment>
<dbReference type="Proteomes" id="UP000236959">
    <property type="component" value="Unassembled WGS sequence"/>
</dbReference>
<feature type="transmembrane region" description="Helical" evidence="10">
    <location>
        <begin position="183"/>
        <end position="207"/>
    </location>
</feature>
<keyword evidence="5 10" id="KW-1133">Transmembrane helix</keyword>
<comment type="caution">
    <text evidence="12">The sequence shown here is derived from an EMBL/GenBank/DDBJ whole genome shotgun (WGS) entry which is preliminary data.</text>
</comment>
<gene>
    <name evidence="10" type="primary">plsY</name>
    <name evidence="12" type="ORF">CLV41_11019</name>
</gene>
<dbReference type="Pfam" id="PF02660">
    <property type="entry name" value="G3P_acyltransf"/>
    <property type="match status" value="1"/>
</dbReference>
<evidence type="ECO:0000256" key="10">
    <source>
        <dbReference type="HAMAP-Rule" id="MF_01043"/>
    </source>
</evidence>
<evidence type="ECO:0000256" key="3">
    <source>
        <dbReference type="ARBA" id="ARBA00022679"/>
    </source>
</evidence>
<evidence type="ECO:0000256" key="4">
    <source>
        <dbReference type="ARBA" id="ARBA00022692"/>
    </source>
</evidence>
<feature type="transmembrane region" description="Helical" evidence="10">
    <location>
        <begin position="142"/>
        <end position="163"/>
    </location>
</feature>
<sequence>MDALAAPRHDAGTIRIHGGNNSVPDPISWEFAWPYYLAALAFGYLLGSIPFGLIVTRMAGLGDIRKIGSGNIGTTNVLRTGRKSLAAATLLGDGLKGTAAVLVVGQMYGQEMALIAGLGAFLGHLFPVWLKFKGGKGFATYLGVLLGLYWPMFLLAAAIWIAMAFIFRYSSLSALTASLSTPILLYFAFHQFQMAEMFVLLGVLLWAKHHENIGRLLRGRESRIGSSSKPVSDAASAPDGRGR</sequence>
<feature type="region of interest" description="Disordered" evidence="11">
    <location>
        <begin position="223"/>
        <end position="243"/>
    </location>
</feature>
<comment type="subcellular location">
    <subcellularLocation>
        <location evidence="10">Cell membrane</location>
        <topology evidence="10">Multi-pass membrane protein</topology>
    </subcellularLocation>
</comment>
<protein>
    <recommendedName>
        <fullName evidence="10">Glycerol-3-phosphate acyltransferase</fullName>
    </recommendedName>
    <alternativeName>
        <fullName evidence="10">Acyl-PO4 G3P acyltransferase</fullName>
    </alternativeName>
    <alternativeName>
        <fullName evidence="10">Acyl-phosphate--glycerol-3-phosphate acyltransferase</fullName>
    </alternativeName>
    <alternativeName>
        <fullName evidence="10">G3P acyltransferase</fullName>
        <shortName evidence="10">GPAT</shortName>
        <ecNumber evidence="10">2.3.1.275</ecNumber>
    </alternativeName>
    <alternativeName>
        <fullName evidence="10">Lysophosphatidic acid synthase</fullName>
        <shortName evidence="10">LPA synthase</shortName>
    </alternativeName>
</protein>
<accession>A0A2S3UMU0</accession>
<proteinExistence type="inferred from homology"/>
<dbReference type="AlphaFoldDB" id="A0A2S3UMU0"/>
<keyword evidence="13" id="KW-1185">Reference proteome</keyword>
<evidence type="ECO:0000256" key="11">
    <source>
        <dbReference type="SAM" id="MobiDB-lite"/>
    </source>
</evidence>
<evidence type="ECO:0000256" key="5">
    <source>
        <dbReference type="ARBA" id="ARBA00022989"/>
    </source>
</evidence>
<keyword evidence="9 10" id="KW-1208">Phospholipid metabolism</keyword>
<keyword evidence="2 10" id="KW-0444">Lipid biosynthesis</keyword>
<dbReference type="InterPro" id="IPR003811">
    <property type="entry name" value="G3P_acylTferase_PlsY"/>
</dbReference>
<keyword evidence="4 10" id="KW-0812">Transmembrane</keyword>
<dbReference type="UniPathway" id="UPA00085"/>
<evidence type="ECO:0000256" key="1">
    <source>
        <dbReference type="ARBA" id="ARBA00022475"/>
    </source>
</evidence>
<reference evidence="12 13" key="1">
    <citation type="submission" date="2018-01" db="EMBL/GenBank/DDBJ databases">
        <title>Genomic Encyclopedia of Archaeal and Bacterial Type Strains, Phase II (KMG-II): from individual species to whole genera.</title>
        <authorList>
            <person name="Goeker M."/>
        </authorList>
    </citation>
    <scope>NUCLEOTIDE SEQUENCE [LARGE SCALE GENOMIC DNA]</scope>
    <source>
        <strain evidence="12 13">DSM 17023</strain>
    </source>
</reference>
<dbReference type="GO" id="GO:0008654">
    <property type="term" value="P:phospholipid biosynthetic process"/>
    <property type="evidence" value="ECO:0007669"/>
    <property type="project" value="UniProtKB-UniRule"/>
</dbReference>
<feature type="transmembrane region" description="Helical" evidence="10">
    <location>
        <begin position="33"/>
        <end position="56"/>
    </location>
</feature>
<feature type="transmembrane region" description="Helical" evidence="10">
    <location>
        <begin position="112"/>
        <end position="130"/>
    </location>
</feature>
<dbReference type="GO" id="GO:0043772">
    <property type="term" value="F:acyl-phosphate glycerol-3-phosphate acyltransferase activity"/>
    <property type="evidence" value="ECO:0007669"/>
    <property type="project" value="UniProtKB-UniRule"/>
</dbReference>
<keyword evidence="7 10" id="KW-0472">Membrane</keyword>
<organism evidence="12 13">
    <name type="scientific">Roseibium marinum</name>
    <dbReference type="NCBI Taxonomy" id="281252"/>
    <lineage>
        <taxon>Bacteria</taxon>
        <taxon>Pseudomonadati</taxon>
        <taxon>Pseudomonadota</taxon>
        <taxon>Alphaproteobacteria</taxon>
        <taxon>Hyphomicrobiales</taxon>
        <taxon>Stappiaceae</taxon>
        <taxon>Roseibium</taxon>
    </lineage>
</organism>
<dbReference type="HAMAP" id="MF_01043">
    <property type="entry name" value="PlsY"/>
    <property type="match status" value="1"/>
</dbReference>
<dbReference type="EMBL" id="PPCN01000010">
    <property type="protein sequence ID" value="POF29015.1"/>
    <property type="molecule type" value="Genomic_DNA"/>
</dbReference>
<comment type="function">
    <text evidence="10">Catalyzes the transfer of an acyl group from acyl-phosphate (acyl-PO(4)) to glycerol-3-phosphate (G3P) to form lysophosphatidic acid (LPA). This enzyme utilizes acyl-phosphate as fatty acyl donor, but not acyl-CoA or acyl-ACP.</text>
</comment>
<dbReference type="SMART" id="SM01207">
    <property type="entry name" value="G3P_acyltransf"/>
    <property type="match status" value="1"/>
</dbReference>
<keyword evidence="1 10" id="KW-1003">Cell membrane</keyword>
<evidence type="ECO:0000313" key="12">
    <source>
        <dbReference type="EMBL" id="POF29015.1"/>
    </source>
</evidence>
<dbReference type="EC" id="2.3.1.275" evidence="10"/>
<keyword evidence="6 10" id="KW-0443">Lipid metabolism</keyword>
<dbReference type="GO" id="GO:0005886">
    <property type="term" value="C:plasma membrane"/>
    <property type="evidence" value="ECO:0007669"/>
    <property type="project" value="UniProtKB-SubCell"/>
</dbReference>
<name>A0A2S3UMU0_9HYPH</name>
<evidence type="ECO:0000256" key="9">
    <source>
        <dbReference type="ARBA" id="ARBA00023264"/>
    </source>
</evidence>
<evidence type="ECO:0000256" key="2">
    <source>
        <dbReference type="ARBA" id="ARBA00022516"/>
    </source>
</evidence>
<comment type="pathway">
    <text evidence="10">Lipid metabolism; phospholipid metabolism.</text>
</comment>
<keyword evidence="12" id="KW-0012">Acyltransferase</keyword>
<keyword evidence="8 10" id="KW-0594">Phospholipid biosynthesis</keyword>
<evidence type="ECO:0000256" key="8">
    <source>
        <dbReference type="ARBA" id="ARBA00023209"/>
    </source>
</evidence>
<comment type="catalytic activity">
    <reaction evidence="10">
        <text>an acyl phosphate + sn-glycerol 3-phosphate = a 1-acyl-sn-glycero-3-phosphate + phosphate</text>
        <dbReference type="Rhea" id="RHEA:34075"/>
        <dbReference type="ChEBI" id="CHEBI:43474"/>
        <dbReference type="ChEBI" id="CHEBI:57597"/>
        <dbReference type="ChEBI" id="CHEBI:57970"/>
        <dbReference type="ChEBI" id="CHEBI:59918"/>
        <dbReference type="EC" id="2.3.1.275"/>
    </reaction>
</comment>
<dbReference type="PANTHER" id="PTHR30309">
    <property type="entry name" value="INNER MEMBRANE PROTEIN YGIH"/>
    <property type="match status" value="1"/>
</dbReference>
<dbReference type="NCBIfam" id="TIGR00023">
    <property type="entry name" value="glycerol-3-phosphate 1-O-acyltransferase PlsY"/>
    <property type="match status" value="1"/>
</dbReference>
<feature type="transmembrane region" description="Helical" evidence="10">
    <location>
        <begin position="85"/>
        <end position="106"/>
    </location>
</feature>
<evidence type="ECO:0000256" key="7">
    <source>
        <dbReference type="ARBA" id="ARBA00023136"/>
    </source>
</evidence>
<dbReference type="PANTHER" id="PTHR30309:SF0">
    <property type="entry name" value="GLYCEROL-3-PHOSPHATE ACYLTRANSFERASE-RELATED"/>
    <property type="match status" value="1"/>
</dbReference>
<evidence type="ECO:0000313" key="13">
    <source>
        <dbReference type="Proteomes" id="UP000236959"/>
    </source>
</evidence>
<comment type="subunit">
    <text evidence="10">Probably interacts with PlsX.</text>
</comment>
<keyword evidence="3 10" id="KW-0808">Transferase</keyword>